<reference evidence="2" key="1">
    <citation type="submission" date="2020-04" db="EMBL/GenBank/DDBJ databases">
        <authorList>
            <person name="Zhang T."/>
        </authorList>
    </citation>
    <scope>NUCLEOTIDE SEQUENCE</scope>
    <source>
        <strain evidence="2">HKST-UBA15</strain>
    </source>
</reference>
<comment type="caution">
    <text evidence="2">The sequence shown here is derived from an EMBL/GenBank/DDBJ whole genome shotgun (WGS) entry which is preliminary data.</text>
</comment>
<dbReference type="Proteomes" id="UP000745577">
    <property type="component" value="Unassembled WGS sequence"/>
</dbReference>
<feature type="transmembrane region" description="Helical" evidence="1">
    <location>
        <begin position="141"/>
        <end position="162"/>
    </location>
</feature>
<sequence length="273" mass="31283">MKTLVQYTKRPYIYAVLITIGVMALYSILHTSGTSSYFIASISLYTLLLFELYSTKFYATTMDDQLELTAKNKKHRKAHWVHHLIMPTVLFVSIVLFIFSNSQLNLAFVIALISLVLFSILFLNIKAYYENKYKLEHKTANVYDVISIASVFMLSFSIFVVTALLDELYIVTGLLNTALLIILGYLTLARYHLINKQGGILLFAMLMVYINTFLALLNFEISIVAHAILTTFVYYYFTAIVNHHEEKSLDLKVIIEYLAVFVLIFVIIILGHI</sequence>
<feature type="transmembrane region" description="Helical" evidence="1">
    <location>
        <begin position="106"/>
        <end position="129"/>
    </location>
</feature>
<accession>A0A955I868</accession>
<keyword evidence="1" id="KW-0472">Membrane</keyword>
<keyword evidence="1" id="KW-0812">Transmembrane</keyword>
<protein>
    <submittedName>
        <fullName evidence="2">Uncharacterized protein</fullName>
    </submittedName>
</protein>
<reference evidence="2" key="2">
    <citation type="journal article" date="2021" name="Microbiome">
        <title>Successional dynamics and alternative stable states in a saline activated sludge microbial community over 9 years.</title>
        <authorList>
            <person name="Wang Y."/>
            <person name="Ye J."/>
            <person name="Ju F."/>
            <person name="Liu L."/>
            <person name="Boyd J.A."/>
            <person name="Deng Y."/>
            <person name="Parks D.H."/>
            <person name="Jiang X."/>
            <person name="Yin X."/>
            <person name="Woodcroft B.J."/>
            <person name="Tyson G.W."/>
            <person name="Hugenholtz P."/>
            <person name="Polz M.F."/>
            <person name="Zhang T."/>
        </authorList>
    </citation>
    <scope>NUCLEOTIDE SEQUENCE</scope>
    <source>
        <strain evidence="2">HKST-UBA15</strain>
    </source>
</reference>
<feature type="transmembrane region" description="Helical" evidence="1">
    <location>
        <begin position="253"/>
        <end position="272"/>
    </location>
</feature>
<keyword evidence="1" id="KW-1133">Transmembrane helix</keyword>
<organism evidence="2 3">
    <name type="scientific">Candidatus Dojkabacteria bacterium</name>
    <dbReference type="NCBI Taxonomy" id="2099670"/>
    <lineage>
        <taxon>Bacteria</taxon>
        <taxon>Candidatus Dojkabacteria</taxon>
    </lineage>
</organism>
<evidence type="ECO:0000313" key="2">
    <source>
        <dbReference type="EMBL" id="MCA9379704.1"/>
    </source>
</evidence>
<feature type="transmembrane region" description="Helical" evidence="1">
    <location>
        <begin position="200"/>
        <end position="217"/>
    </location>
</feature>
<feature type="transmembrane region" description="Helical" evidence="1">
    <location>
        <begin position="12"/>
        <end position="29"/>
    </location>
</feature>
<name>A0A955I868_9BACT</name>
<evidence type="ECO:0000313" key="3">
    <source>
        <dbReference type="Proteomes" id="UP000745577"/>
    </source>
</evidence>
<feature type="transmembrane region" description="Helical" evidence="1">
    <location>
        <begin position="223"/>
        <end position="241"/>
    </location>
</feature>
<dbReference type="AlphaFoldDB" id="A0A955I868"/>
<feature type="transmembrane region" description="Helical" evidence="1">
    <location>
        <begin position="168"/>
        <end position="188"/>
    </location>
</feature>
<evidence type="ECO:0000256" key="1">
    <source>
        <dbReference type="SAM" id="Phobius"/>
    </source>
</evidence>
<proteinExistence type="predicted"/>
<feature type="transmembrane region" description="Helical" evidence="1">
    <location>
        <begin position="80"/>
        <end position="100"/>
    </location>
</feature>
<dbReference type="EMBL" id="JAGQLL010000006">
    <property type="protein sequence ID" value="MCA9379704.1"/>
    <property type="molecule type" value="Genomic_DNA"/>
</dbReference>
<gene>
    <name evidence="2" type="ORF">KC675_00840</name>
</gene>
<feature type="transmembrane region" description="Helical" evidence="1">
    <location>
        <begin position="35"/>
        <end position="59"/>
    </location>
</feature>